<evidence type="ECO:0000313" key="9">
    <source>
        <dbReference type="EMBL" id="CDO67936.1"/>
    </source>
</evidence>
<dbReference type="AlphaFoldDB" id="A0A077SP51"/>
<dbReference type="GO" id="GO:0005615">
    <property type="term" value="C:extracellular space"/>
    <property type="evidence" value="ECO:0007669"/>
    <property type="project" value="TreeGrafter"/>
</dbReference>
<comment type="similarity">
    <text evidence="2 6">Belongs to the TGF-beta family.</text>
</comment>
<keyword evidence="6" id="KW-0339">Growth factor</keyword>
<dbReference type="GO" id="GO:0005125">
    <property type="term" value="F:cytokine activity"/>
    <property type="evidence" value="ECO:0007669"/>
    <property type="project" value="TreeGrafter"/>
</dbReference>
<evidence type="ECO:0000256" key="4">
    <source>
        <dbReference type="ARBA" id="ARBA00022729"/>
    </source>
</evidence>
<evidence type="ECO:0000256" key="7">
    <source>
        <dbReference type="SAM" id="MobiDB-lite"/>
    </source>
</evidence>
<dbReference type="InterPro" id="IPR015615">
    <property type="entry name" value="TGF-beta-rel"/>
</dbReference>
<dbReference type="SUPFAM" id="SSF57501">
    <property type="entry name" value="Cystine-knot cytokines"/>
    <property type="match status" value="1"/>
</dbReference>
<gene>
    <name evidence="9" type="primary">TgfBQ</name>
</gene>
<organism evidence="9">
    <name type="scientific">Sycon ciliatum</name>
    <dbReference type="NCBI Taxonomy" id="27933"/>
    <lineage>
        <taxon>Eukaryota</taxon>
        <taxon>Metazoa</taxon>
        <taxon>Porifera</taxon>
        <taxon>Calcarea</taxon>
        <taxon>Calcaronea</taxon>
        <taxon>Leucosolenida</taxon>
        <taxon>Sycettidae</taxon>
        <taxon>Sycon</taxon>
    </lineage>
</organism>
<dbReference type="InterPro" id="IPR029034">
    <property type="entry name" value="Cystine-knot_cytokine"/>
</dbReference>
<accession>A0A077SP51</accession>
<dbReference type="PROSITE" id="PS51362">
    <property type="entry name" value="TGF_BETA_2"/>
    <property type="match status" value="1"/>
</dbReference>
<evidence type="ECO:0000256" key="3">
    <source>
        <dbReference type="ARBA" id="ARBA00022525"/>
    </source>
</evidence>
<comment type="subcellular location">
    <subcellularLocation>
        <location evidence="1">Secreted</location>
    </subcellularLocation>
</comment>
<dbReference type="GO" id="GO:0008083">
    <property type="term" value="F:growth factor activity"/>
    <property type="evidence" value="ECO:0007669"/>
    <property type="project" value="UniProtKB-KW"/>
</dbReference>
<keyword evidence="5" id="KW-0325">Glycoprotein</keyword>
<evidence type="ECO:0000259" key="8">
    <source>
        <dbReference type="PROSITE" id="PS51362"/>
    </source>
</evidence>
<dbReference type="EMBL" id="HG973397">
    <property type="protein sequence ID" value="CDO67936.1"/>
    <property type="molecule type" value="mRNA"/>
</dbReference>
<dbReference type="CDD" id="cd13756">
    <property type="entry name" value="TGF_beta_BMPs_GDFs"/>
    <property type="match status" value="1"/>
</dbReference>
<name>A0A077SP51_9METZ</name>
<dbReference type="Gene3D" id="2.10.90.10">
    <property type="entry name" value="Cystine-knot cytokines"/>
    <property type="match status" value="1"/>
</dbReference>
<dbReference type="PANTHER" id="PTHR11848">
    <property type="entry name" value="TGF-BETA FAMILY"/>
    <property type="match status" value="1"/>
</dbReference>
<feature type="domain" description="TGF-beta family profile" evidence="8">
    <location>
        <begin position="186"/>
        <end position="303"/>
    </location>
</feature>
<sequence>GLQDRHLHFRVHRTADSEDLCHAALRIHLVSSGNLQSTAGYLRRLRGSLLIRLDIFALRPYSNATMLINSQTRTLPSIDSSGWFSLDVTDALSMHSRHSKGDFNLFLMPYVQMYSSGARVRITTGRRHDNHPQLVAYNYVDPDAEDEEFLAALQRVRELQDSAEQGTEQQHQEQEASKENSLYARRRKRAFFFHTQHCKVHRRIVPMSAIGFPHAIIPSQFPMTYCQGSCHHPVVHPIESSVHGRVMALLNVMGSKRQRPRAPQPCCAPRGLVAGLDIIYFWPYGGFTIRYHANMIATACGCD</sequence>
<keyword evidence="4" id="KW-0732">Signal</keyword>
<evidence type="ECO:0000256" key="5">
    <source>
        <dbReference type="ARBA" id="ARBA00023180"/>
    </source>
</evidence>
<feature type="non-terminal residue" evidence="9">
    <location>
        <position position="1"/>
    </location>
</feature>
<dbReference type="SMART" id="SM00204">
    <property type="entry name" value="TGFB"/>
    <property type="match status" value="1"/>
</dbReference>
<protein>
    <submittedName>
        <fullName evidence="9">Transforming growth factor beta Q SciTgfBQ</fullName>
    </submittedName>
</protein>
<evidence type="ECO:0000256" key="1">
    <source>
        <dbReference type="ARBA" id="ARBA00004613"/>
    </source>
</evidence>
<proteinExistence type="evidence at transcript level"/>
<feature type="region of interest" description="Disordered" evidence="7">
    <location>
        <begin position="160"/>
        <end position="180"/>
    </location>
</feature>
<dbReference type="InterPro" id="IPR001839">
    <property type="entry name" value="TGF-b_C"/>
</dbReference>
<keyword evidence="3" id="KW-0964">Secreted</keyword>
<dbReference type="PANTHER" id="PTHR11848:SF263">
    <property type="entry name" value="PROTEIN DECAPENTAPLEGIC"/>
    <property type="match status" value="1"/>
</dbReference>
<evidence type="ECO:0000256" key="2">
    <source>
        <dbReference type="ARBA" id="ARBA00006656"/>
    </source>
</evidence>
<reference evidence="9" key="1">
    <citation type="journal article" date="2014" name="Nat. Commun.">
        <title>Developmental gene expression provides clues to relationships between sponge and eumetazoan body plans.</title>
        <authorList>
            <person name="Leininger S."/>
            <person name="Adamski M."/>
            <person name="Bergum B."/>
            <person name="Guder C."/>
            <person name="Liu J."/>
            <person name="Laplante M."/>
            <person name="Brate J."/>
            <person name="Hoffmann F."/>
            <person name="Fortunato S."/>
            <person name="Jordal S."/>
            <person name="Rapp H.T."/>
            <person name="Adamska M."/>
        </authorList>
    </citation>
    <scope>NUCLEOTIDE SEQUENCE</scope>
</reference>
<evidence type="ECO:0000256" key="6">
    <source>
        <dbReference type="RuleBase" id="RU000354"/>
    </source>
</evidence>
<dbReference type="Pfam" id="PF00019">
    <property type="entry name" value="TGF_beta"/>
    <property type="match status" value="1"/>
</dbReference>